<dbReference type="Pfam" id="PF00512">
    <property type="entry name" value="HisKA"/>
    <property type="match status" value="1"/>
</dbReference>
<keyword evidence="9" id="KW-0067">ATP-binding</keyword>
<dbReference type="SUPFAM" id="SSF55874">
    <property type="entry name" value="ATPase domain of HSP90 chaperone/DNA topoisomerase II/histidine kinase"/>
    <property type="match status" value="1"/>
</dbReference>
<dbReference type="GO" id="GO:0005886">
    <property type="term" value="C:plasma membrane"/>
    <property type="evidence" value="ECO:0007669"/>
    <property type="project" value="TreeGrafter"/>
</dbReference>
<dbReference type="SMART" id="SM00387">
    <property type="entry name" value="HATPase_c"/>
    <property type="match status" value="1"/>
</dbReference>
<evidence type="ECO:0000256" key="13">
    <source>
        <dbReference type="SAM" id="Phobius"/>
    </source>
</evidence>
<comment type="caution">
    <text evidence="15">The sequence shown here is derived from an EMBL/GenBank/DDBJ whole genome shotgun (WGS) entry which is preliminary data.</text>
</comment>
<dbReference type="SMART" id="SM00388">
    <property type="entry name" value="HisKA"/>
    <property type="match status" value="1"/>
</dbReference>
<dbReference type="Proteomes" id="UP000542125">
    <property type="component" value="Unassembled WGS sequence"/>
</dbReference>
<dbReference type="Gene3D" id="3.30.565.10">
    <property type="entry name" value="Histidine kinase-like ATPase, C-terminal domain"/>
    <property type="match status" value="1"/>
</dbReference>
<evidence type="ECO:0000256" key="8">
    <source>
        <dbReference type="ARBA" id="ARBA00022777"/>
    </source>
</evidence>
<dbReference type="EC" id="2.7.13.3" evidence="3"/>
<feature type="transmembrane region" description="Helical" evidence="13">
    <location>
        <begin position="162"/>
        <end position="184"/>
    </location>
</feature>
<evidence type="ECO:0000259" key="14">
    <source>
        <dbReference type="PROSITE" id="PS50109"/>
    </source>
</evidence>
<evidence type="ECO:0000313" key="15">
    <source>
        <dbReference type="EMBL" id="NYE82984.1"/>
    </source>
</evidence>
<keyword evidence="12 13" id="KW-0472">Membrane</keyword>
<comment type="catalytic activity">
    <reaction evidence="1">
        <text>ATP + protein L-histidine = ADP + protein N-phospho-L-histidine.</text>
        <dbReference type="EC" id="2.7.13.3"/>
    </reaction>
</comment>
<keyword evidence="5 15" id="KW-0808">Transferase</keyword>
<evidence type="ECO:0000256" key="2">
    <source>
        <dbReference type="ARBA" id="ARBA00004141"/>
    </source>
</evidence>
<dbReference type="PRINTS" id="PR00344">
    <property type="entry name" value="BCTRLSENSOR"/>
</dbReference>
<comment type="subcellular location">
    <subcellularLocation>
        <location evidence="2">Membrane</location>
        <topology evidence="2">Multi-pass membrane protein</topology>
    </subcellularLocation>
</comment>
<evidence type="ECO:0000256" key="5">
    <source>
        <dbReference type="ARBA" id="ARBA00022679"/>
    </source>
</evidence>
<keyword evidence="7" id="KW-0547">Nucleotide-binding</keyword>
<organism evidence="15 16">
    <name type="scientific">Pigmentiphaga litoralis</name>
    <dbReference type="NCBI Taxonomy" id="516702"/>
    <lineage>
        <taxon>Bacteria</taxon>
        <taxon>Pseudomonadati</taxon>
        <taxon>Pseudomonadota</taxon>
        <taxon>Betaproteobacteria</taxon>
        <taxon>Burkholderiales</taxon>
        <taxon>Alcaligenaceae</taxon>
        <taxon>Pigmentiphaga</taxon>
    </lineage>
</organism>
<keyword evidence="11" id="KW-0902">Two-component regulatory system</keyword>
<keyword evidence="4" id="KW-0597">Phosphoprotein</keyword>
<dbReference type="PANTHER" id="PTHR45436">
    <property type="entry name" value="SENSOR HISTIDINE KINASE YKOH"/>
    <property type="match status" value="1"/>
</dbReference>
<dbReference type="PROSITE" id="PS50109">
    <property type="entry name" value="HIS_KIN"/>
    <property type="match status" value="1"/>
</dbReference>
<evidence type="ECO:0000256" key="6">
    <source>
        <dbReference type="ARBA" id="ARBA00022692"/>
    </source>
</evidence>
<dbReference type="PANTHER" id="PTHR45436:SF14">
    <property type="entry name" value="SENSOR PROTEIN QSEC"/>
    <property type="match status" value="1"/>
</dbReference>
<dbReference type="GO" id="GO:0005524">
    <property type="term" value="F:ATP binding"/>
    <property type="evidence" value="ECO:0007669"/>
    <property type="project" value="UniProtKB-KW"/>
</dbReference>
<evidence type="ECO:0000256" key="7">
    <source>
        <dbReference type="ARBA" id="ARBA00022741"/>
    </source>
</evidence>
<name>A0A7Y9IVH5_9BURK</name>
<dbReference type="InterPro" id="IPR003661">
    <property type="entry name" value="HisK_dim/P_dom"/>
</dbReference>
<dbReference type="InterPro" id="IPR050428">
    <property type="entry name" value="TCS_sensor_his_kinase"/>
</dbReference>
<dbReference type="InterPro" id="IPR036890">
    <property type="entry name" value="HATPase_C_sf"/>
</dbReference>
<proteinExistence type="predicted"/>
<dbReference type="RefSeq" id="WP_179586294.1">
    <property type="nucleotide sequence ID" value="NZ_JACBYR010000001.1"/>
</dbReference>
<dbReference type="CDD" id="cd00082">
    <property type="entry name" value="HisKA"/>
    <property type="match status" value="1"/>
</dbReference>
<dbReference type="Gene3D" id="1.10.287.130">
    <property type="match status" value="1"/>
</dbReference>
<evidence type="ECO:0000256" key="1">
    <source>
        <dbReference type="ARBA" id="ARBA00000085"/>
    </source>
</evidence>
<evidence type="ECO:0000256" key="9">
    <source>
        <dbReference type="ARBA" id="ARBA00022840"/>
    </source>
</evidence>
<protein>
    <recommendedName>
        <fullName evidence="3">histidine kinase</fullName>
        <ecNumber evidence="3">2.7.13.3</ecNumber>
    </recommendedName>
</protein>
<dbReference type="InterPro" id="IPR004358">
    <property type="entry name" value="Sig_transdc_His_kin-like_C"/>
</dbReference>
<dbReference type="SUPFAM" id="SSF47384">
    <property type="entry name" value="Homodimeric domain of signal transducing histidine kinase"/>
    <property type="match status" value="1"/>
</dbReference>
<accession>A0A7Y9IVH5</accession>
<evidence type="ECO:0000256" key="12">
    <source>
        <dbReference type="ARBA" id="ARBA00023136"/>
    </source>
</evidence>
<dbReference type="EMBL" id="JACBYR010000001">
    <property type="protein sequence ID" value="NYE82984.1"/>
    <property type="molecule type" value="Genomic_DNA"/>
</dbReference>
<dbReference type="AlphaFoldDB" id="A0A7Y9IVH5"/>
<reference evidence="15 16" key="1">
    <citation type="submission" date="2020-07" db="EMBL/GenBank/DDBJ databases">
        <title>Genomic Encyclopedia of Type Strains, Phase IV (KMG-V): Genome sequencing to study the core and pangenomes of soil and plant-associated prokaryotes.</title>
        <authorList>
            <person name="Whitman W."/>
        </authorList>
    </citation>
    <scope>NUCLEOTIDE SEQUENCE [LARGE SCALE GENOMIC DNA]</scope>
    <source>
        <strain evidence="15 16">SAS40</strain>
    </source>
</reference>
<feature type="domain" description="Histidine kinase" evidence="14">
    <location>
        <begin position="238"/>
        <end position="450"/>
    </location>
</feature>
<keyword evidence="10 13" id="KW-1133">Transmembrane helix</keyword>
<dbReference type="InterPro" id="IPR036097">
    <property type="entry name" value="HisK_dim/P_sf"/>
</dbReference>
<evidence type="ECO:0000256" key="4">
    <source>
        <dbReference type="ARBA" id="ARBA00022553"/>
    </source>
</evidence>
<keyword evidence="16" id="KW-1185">Reference proteome</keyword>
<dbReference type="Pfam" id="PF02518">
    <property type="entry name" value="HATPase_c"/>
    <property type="match status" value="1"/>
</dbReference>
<sequence>MTMKALRSRQLVVLLIVQAGFWVVWMSLLTWTETRDVTGRLDSALSQSARQALMSIPKHLADLSSTETFIAPPPSPVELKRVNFQMWDLRTGRLLMRTPSSPREPFVPGFVEGFNDSTAAGGPWRAYAVSDVEGRVQIQMARAEEQIKADIVSSVLKGLGGAMVMFVCLASMMWVTVVCSFRPMQRAGEALRHRDRLDFTPLALREFPLEVHPFVNAVNDLQLRQSEALVRERQFLSDAAHELRTPLAALTTQAQQALRATDAAHRDEALVQVLAGTRRATRLAEQLLDQAQLDAHDCMLTDRVDLASLVSLEVREFDARAHAKGQHIRLEIEPTVVLANVDAVGVLIRNLIDNALRHAPAGARVEIVCHPGGEGDAVLTVRDDGPGIPDADCERVFERFYRVSGSKESGSGIGLSLVARIARMHGARLTCGKGIDGKGWCVSVAFPAVGEPFVAGALS</sequence>
<keyword evidence="8 15" id="KW-0418">Kinase</keyword>
<keyword evidence="6 13" id="KW-0812">Transmembrane</keyword>
<evidence type="ECO:0000256" key="11">
    <source>
        <dbReference type="ARBA" id="ARBA00023012"/>
    </source>
</evidence>
<dbReference type="InterPro" id="IPR003594">
    <property type="entry name" value="HATPase_dom"/>
</dbReference>
<gene>
    <name evidence="15" type="ORF">FHW18_002255</name>
</gene>
<evidence type="ECO:0000256" key="10">
    <source>
        <dbReference type="ARBA" id="ARBA00022989"/>
    </source>
</evidence>
<evidence type="ECO:0000256" key="3">
    <source>
        <dbReference type="ARBA" id="ARBA00012438"/>
    </source>
</evidence>
<dbReference type="InterPro" id="IPR005467">
    <property type="entry name" value="His_kinase_dom"/>
</dbReference>
<evidence type="ECO:0000313" key="16">
    <source>
        <dbReference type="Proteomes" id="UP000542125"/>
    </source>
</evidence>
<feature type="transmembrane region" description="Helical" evidence="13">
    <location>
        <begin position="12"/>
        <end position="31"/>
    </location>
</feature>
<dbReference type="GO" id="GO:0000155">
    <property type="term" value="F:phosphorelay sensor kinase activity"/>
    <property type="evidence" value="ECO:0007669"/>
    <property type="project" value="InterPro"/>
</dbReference>